<dbReference type="InterPro" id="IPR018312">
    <property type="entry name" value="Chromosome_initiator_DnaA_CS"/>
</dbReference>
<evidence type="ECO:0008006" key="11">
    <source>
        <dbReference type="Google" id="ProtNLM"/>
    </source>
</evidence>
<dbReference type="InterPro" id="IPR013159">
    <property type="entry name" value="DnaA_C"/>
</dbReference>
<dbReference type="GO" id="GO:0006270">
    <property type="term" value="P:DNA replication initiation"/>
    <property type="evidence" value="ECO:0007669"/>
    <property type="project" value="InterPro"/>
</dbReference>
<dbReference type="InterPro" id="IPR001957">
    <property type="entry name" value="Chromosome_initiator_DnaA"/>
</dbReference>
<evidence type="ECO:0000256" key="1">
    <source>
        <dbReference type="ARBA" id="ARBA00006583"/>
    </source>
</evidence>
<reference evidence="10" key="1">
    <citation type="submission" date="2018-05" db="EMBL/GenBank/DDBJ databases">
        <authorList>
            <person name="Lanie J.A."/>
            <person name="Ng W.-L."/>
            <person name="Kazmierczak K.M."/>
            <person name="Andrzejewski T.M."/>
            <person name="Davidsen T.M."/>
            <person name="Wayne K.J."/>
            <person name="Tettelin H."/>
            <person name="Glass J.I."/>
            <person name="Rusch D."/>
            <person name="Podicherti R."/>
            <person name="Tsui H.-C.T."/>
            <person name="Winkler M.E."/>
        </authorList>
    </citation>
    <scope>NUCLEOTIDE SEQUENCE</scope>
</reference>
<dbReference type="GO" id="GO:0005524">
    <property type="term" value="F:ATP binding"/>
    <property type="evidence" value="ECO:0007669"/>
    <property type="project" value="UniProtKB-KW"/>
</dbReference>
<evidence type="ECO:0000259" key="9">
    <source>
        <dbReference type="SMART" id="SM00760"/>
    </source>
</evidence>
<keyword evidence="3" id="KW-0235">DNA replication</keyword>
<dbReference type="Pfam" id="PF08299">
    <property type="entry name" value="Bac_DnaA_C"/>
    <property type="match status" value="1"/>
</dbReference>
<keyword evidence="6" id="KW-0446">Lipid-binding</keyword>
<dbReference type="SMART" id="SM00760">
    <property type="entry name" value="Bac_DnaA_C"/>
    <property type="match status" value="1"/>
</dbReference>
<keyword evidence="5" id="KW-0067">ATP-binding</keyword>
<dbReference type="GO" id="GO:0005886">
    <property type="term" value="C:plasma membrane"/>
    <property type="evidence" value="ECO:0007669"/>
    <property type="project" value="TreeGrafter"/>
</dbReference>
<dbReference type="SUPFAM" id="SSF48295">
    <property type="entry name" value="TrpR-like"/>
    <property type="match status" value="1"/>
</dbReference>
<keyword evidence="4" id="KW-0547">Nucleotide-binding</keyword>
<accession>A0A381Z4I8</accession>
<dbReference type="PANTHER" id="PTHR30050:SF2">
    <property type="entry name" value="CHROMOSOMAL REPLICATION INITIATOR PROTEIN DNAA"/>
    <property type="match status" value="1"/>
</dbReference>
<dbReference type="PROSITE" id="PS01008">
    <property type="entry name" value="DNAA"/>
    <property type="match status" value="1"/>
</dbReference>
<sequence>LNENELILEVPNQFFYEWLDSHYKDTIDRKAINNKGRPLNIKYTVSTEKKRIINHIDTGIDKHKPTPLTFINKNQRFNSFIEGPNNQFARAAAMSVAKNPGASHYNPLVIYGGVGLGKTHLLHAIGNDALANGKSKKVVLETSERFTQEFINSIQKNTNGEFTKKYRSTDLLLIDDIQFFKGKEQTQEQFFHTFNELHQLNKQIVLSADTYPGDMVGLQERLISRFQSGLSVDIQPPDFETRVAILLEKAQQSGLELQYDLVELIATHIKTNIRVLESIIIRLLANSSLHGKEINRGLVEEVIREKLGKEMILELTLEDVVKKVSEIRNVPMKLIVGPSRRKEIVKTRHLAIYLCRELTNNTLTSIGLFFGGRDHTTVIHACSKVEKIYKNKTAVTKFIDQISRDLSVANF</sequence>
<dbReference type="SUPFAM" id="SSF52540">
    <property type="entry name" value="P-loop containing nucleoside triphosphate hydrolases"/>
    <property type="match status" value="1"/>
</dbReference>
<dbReference type="Gene3D" id="1.10.8.60">
    <property type="match status" value="1"/>
</dbReference>
<dbReference type="InterPro" id="IPR027417">
    <property type="entry name" value="P-loop_NTPase"/>
</dbReference>
<dbReference type="FunFam" id="3.40.50.300:FF:000668">
    <property type="entry name" value="Chromosomal replication initiator protein DnaA"/>
    <property type="match status" value="1"/>
</dbReference>
<dbReference type="GO" id="GO:0003688">
    <property type="term" value="F:DNA replication origin binding"/>
    <property type="evidence" value="ECO:0007669"/>
    <property type="project" value="InterPro"/>
</dbReference>
<dbReference type="InterPro" id="IPR020591">
    <property type="entry name" value="Chromosome_initiator_DnaA-like"/>
</dbReference>
<keyword evidence="2" id="KW-0963">Cytoplasm</keyword>
<feature type="domain" description="AAA+ ATPase" evidence="8">
    <location>
        <begin position="104"/>
        <end position="240"/>
    </location>
</feature>
<dbReference type="EMBL" id="UINC01019926">
    <property type="protein sequence ID" value="SVA84178.1"/>
    <property type="molecule type" value="Genomic_DNA"/>
</dbReference>
<dbReference type="HAMAP" id="MF_00377">
    <property type="entry name" value="DnaA_bact"/>
    <property type="match status" value="1"/>
</dbReference>
<dbReference type="Pfam" id="PF11638">
    <property type="entry name" value="DnaA_N"/>
    <property type="match status" value="1"/>
</dbReference>
<protein>
    <recommendedName>
        <fullName evidence="11">Chromosomal replication initiator protein DnaA</fullName>
    </recommendedName>
</protein>
<dbReference type="CDD" id="cd00009">
    <property type="entry name" value="AAA"/>
    <property type="match status" value="1"/>
</dbReference>
<organism evidence="10">
    <name type="scientific">marine metagenome</name>
    <dbReference type="NCBI Taxonomy" id="408172"/>
    <lineage>
        <taxon>unclassified sequences</taxon>
        <taxon>metagenomes</taxon>
        <taxon>ecological metagenomes</taxon>
    </lineage>
</organism>
<dbReference type="InterPro" id="IPR010921">
    <property type="entry name" value="Trp_repressor/repl_initiator"/>
</dbReference>
<dbReference type="AlphaFoldDB" id="A0A381Z4I8"/>
<evidence type="ECO:0000259" key="8">
    <source>
        <dbReference type="SMART" id="SM00382"/>
    </source>
</evidence>
<evidence type="ECO:0000256" key="5">
    <source>
        <dbReference type="ARBA" id="ARBA00022840"/>
    </source>
</evidence>
<dbReference type="Gene3D" id="3.40.50.300">
    <property type="entry name" value="P-loop containing nucleotide triphosphate hydrolases"/>
    <property type="match status" value="1"/>
</dbReference>
<dbReference type="PANTHER" id="PTHR30050">
    <property type="entry name" value="CHROMOSOMAL REPLICATION INITIATOR PROTEIN DNAA"/>
    <property type="match status" value="1"/>
</dbReference>
<evidence type="ECO:0000256" key="6">
    <source>
        <dbReference type="ARBA" id="ARBA00023121"/>
    </source>
</evidence>
<dbReference type="Gene3D" id="1.10.1750.10">
    <property type="match status" value="1"/>
</dbReference>
<feature type="non-terminal residue" evidence="10">
    <location>
        <position position="1"/>
    </location>
</feature>
<comment type="similarity">
    <text evidence="1">Belongs to the DnaA family.</text>
</comment>
<dbReference type="InterPro" id="IPR013317">
    <property type="entry name" value="DnaA_dom"/>
</dbReference>
<dbReference type="InterPro" id="IPR038454">
    <property type="entry name" value="DnaA_N_sf"/>
</dbReference>
<evidence type="ECO:0000256" key="2">
    <source>
        <dbReference type="ARBA" id="ARBA00022490"/>
    </source>
</evidence>
<dbReference type="GO" id="GO:0006275">
    <property type="term" value="P:regulation of DNA replication"/>
    <property type="evidence" value="ECO:0007669"/>
    <property type="project" value="InterPro"/>
</dbReference>
<evidence type="ECO:0000256" key="4">
    <source>
        <dbReference type="ARBA" id="ARBA00022741"/>
    </source>
</evidence>
<gene>
    <name evidence="10" type="ORF">METZ01_LOCUS137032</name>
</gene>
<evidence type="ECO:0000256" key="7">
    <source>
        <dbReference type="ARBA" id="ARBA00023125"/>
    </source>
</evidence>
<dbReference type="NCBIfam" id="TIGR00362">
    <property type="entry name" value="DnaA"/>
    <property type="match status" value="1"/>
</dbReference>
<name>A0A381Z4I8_9ZZZZ</name>
<proteinExistence type="inferred from homology"/>
<dbReference type="PRINTS" id="PR00051">
    <property type="entry name" value="DNAA"/>
</dbReference>
<dbReference type="Pfam" id="PF00308">
    <property type="entry name" value="Bac_DnaA"/>
    <property type="match status" value="1"/>
</dbReference>
<evidence type="ECO:0000313" key="10">
    <source>
        <dbReference type="EMBL" id="SVA84178.1"/>
    </source>
</evidence>
<dbReference type="Gene3D" id="3.30.300.180">
    <property type="match status" value="1"/>
</dbReference>
<dbReference type="CDD" id="cd06571">
    <property type="entry name" value="Bac_DnaA_C"/>
    <property type="match status" value="1"/>
</dbReference>
<feature type="domain" description="Chromosomal replication initiator DnaA C-terminal" evidence="9">
    <location>
        <begin position="316"/>
        <end position="385"/>
    </location>
</feature>
<dbReference type="GO" id="GO:0008289">
    <property type="term" value="F:lipid binding"/>
    <property type="evidence" value="ECO:0007669"/>
    <property type="project" value="UniProtKB-KW"/>
</dbReference>
<dbReference type="InterPro" id="IPR003593">
    <property type="entry name" value="AAA+_ATPase"/>
</dbReference>
<keyword evidence="7" id="KW-0238">DNA-binding</keyword>
<dbReference type="InterPro" id="IPR024633">
    <property type="entry name" value="DnaA_N_dom"/>
</dbReference>
<evidence type="ECO:0000256" key="3">
    <source>
        <dbReference type="ARBA" id="ARBA00022705"/>
    </source>
</evidence>
<dbReference type="SMART" id="SM00382">
    <property type="entry name" value="AAA"/>
    <property type="match status" value="1"/>
</dbReference>